<evidence type="ECO:0000313" key="1">
    <source>
        <dbReference type="EMBL" id="APW48725.1"/>
    </source>
</evidence>
<proteinExistence type="predicted"/>
<dbReference type="Pfam" id="PF20390">
    <property type="entry name" value="DUF6685"/>
    <property type="match status" value="1"/>
</dbReference>
<protein>
    <submittedName>
        <fullName evidence="1">Uncharacterized protein</fullName>
    </submittedName>
</protein>
<geneLocation type="plasmid" evidence="1">
    <name>pALWED1.1</name>
</geneLocation>
<sequence>MLDTLLSVFSAKHKLYKNLKLKPFIDTRLVNSDSIAMTDVFPFHQIKDSLCMTGISPTNFVPGKNIVLNPHAKDNDSISYLGQDTHNHKPFYISTFAEELAEVFNPIFAEIIHLETPCLLDLSEIGGFSNSKSDLSQYRSIDDFVKNACPDYISDVSMENLDRMLLWPEIRLLNSPDTTTDQFFIYGWSPKIFVQNAGGSHHMAAAHYLAKKLSQCVPIQGKVSLNLISNKALQNFDSKYAAFAVPDDALIDMGNDLSESGLEYQLVFFREREVNFIFFKKNDQNARVISLFNNLHASLNGALKTAVQAQFKNEALLTIMSANLSDTSKDQFFSTRPHLAEIYNHVQNEVCLSGPKPTSPTI</sequence>
<dbReference type="EMBL" id="KX426227">
    <property type="protein sequence ID" value="APW48725.1"/>
    <property type="molecule type" value="Genomic_DNA"/>
</dbReference>
<reference evidence="1" key="1">
    <citation type="journal article" date="2016" name="Biomed. Res. Int.">
        <title>Resistance of Permafrost and Modern Acinetobacter lwoffii Strains to Heavy Metals and Arsenic Revealed by Genome Analysis.</title>
        <authorList>
            <person name="Mindlin S."/>
            <person name="Petrenko A."/>
            <person name="Kurakov A."/>
            <person name="Beletsky A."/>
            <person name="Mardanov A."/>
            <person name="Petrova M."/>
        </authorList>
    </citation>
    <scope>NUCLEOTIDE SEQUENCE</scope>
    <source>
        <strain evidence="1">ED23-35</strain>
        <plasmid evidence="1">pALWED1.1</plasmid>
    </source>
</reference>
<gene>
    <name evidence="1" type="ORF">BAA96_1p0018</name>
</gene>
<dbReference type="InterPro" id="IPR046507">
    <property type="entry name" value="DUF6685"/>
</dbReference>
<accession>A0A1P8KGB9</accession>
<organism evidence="1">
    <name type="scientific">Acinetobacter lwoffii</name>
    <dbReference type="NCBI Taxonomy" id="28090"/>
    <lineage>
        <taxon>Bacteria</taxon>
        <taxon>Pseudomonadati</taxon>
        <taxon>Pseudomonadota</taxon>
        <taxon>Gammaproteobacteria</taxon>
        <taxon>Moraxellales</taxon>
        <taxon>Moraxellaceae</taxon>
        <taxon>Acinetobacter</taxon>
    </lineage>
</organism>
<name>A0A1P8KGB9_ACILW</name>
<dbReference type="AlphaFoldDB" id="A0A1P8KGB9"/>
<keyword evidence="1" id="KW-0614">Plasmid</keyword>